<dbReference type="NCBIfam" id="TIGR03511">
    <property type="entry name" value="GldH_lipo"/>
    <property type="match status" value="1"/>
</dbReference>
<organism evidence="1 2">
    <name type="scientific">Bacteroides sedimenti</name>
    <dbReference type="NCBI Taxonomy" id="2136147"/>
    <lineage>
        <taxon>Bacteria</taxon>
        <taxon>Pseudomonadati</taxon>
        <taxon>Bacteroidota</taxon>
        <taxon>Bacteroidia</taxon>
        <taxon>Bacteroidales</taxon>
        <taxon>Bacteroidaceae</taxon>
        <taxon>Bacteroides</taxon>
    </lineage>
</organism>
<proteinExistence type="predicted"/>
<dbReference type="InterPro" id="IPR020018">
    <property type="entry name" value="Motility-assoc_lipoprot_GldH"/>
</dbReference>
<protein>
    <submittedName>
        <fullName evidence="1">Gliding motility lipoprotein GldH</fullName>
    </submittedName>
</protein>
<dbReference type="Pfam" id="PF14109">
    <property type="entry name" value="GldH_lipo"/>
    <property type="match status" value="1"/>
</dbReference>
<dbReference type="Proteomes" id="UP001496674">
    <property type="component" value="Chromosome"/>
</dbReference>
<keyword evidence="2" id="KW-1185">Reference proteome</keyword>
<sequence>MPVNLITRIRTETDEEKDQTINRNSVMTNLLKKNKFALLLLLFMVTACDTNTTYHSYLNTPKDGWGKSDTLTFKAPIIDSLATYRVTIEVRNKEDYPYNELYLFVAHNTKDSTVFTSDTIKCILTDKSGKWKGTGIGSLYQTSGNKSIFVTPRRSGNLVFKVSPGMRDYTLKGISDIGIKIECKN</sequence>
<evidence type="ECO:0000313" key="1">
    <source>
        <dbReference type="EMBL" id="BEH00338.1"/>
    </source>
</evidence>
<name>A0ABN6Z9C5_9BACE</name>
<gene>
    <name evidence="1" type="ORF">BSYN_26020</name>
</gene>
<keyword evidence="1" id="KW-0449">Lipoprotein</keyword>
<dbReference type="EMBL" id="AP028055">
    <property type="protein sequence ID" value="BEH00338.1"/>
    <property type="molecule type" value="Genomic_DNA"/>
</dbReference>
<accession>A0ABN6Z9C5</accession>
<evidence type="ECO:0000313" key="2">
    <source>
        <dbReference type="Proteomes" id="UP001496674"/>
    </source>
</evidence>
<reference evidence="1 2" key="1">
    <citation type="submission" date="2023-04" db="EMBL/GenBank/DDBJ databases">
        <title>Draft genome sequence of acteroides sedimenti strain YN3PY1.</title>
        <authorList>
            <person name="Yoshida N."/>
        </authorList>
    </citation>
    <scope>NUCLEOTIDE SEQUENCE [LARGE SCALE GENOMIC DNA]</scope>
    <source>
        <strain evidence="1 2">YN3PY1</strain>
    </source>
</reference>